<dbReference type="InterPro" id="IPR011701">
    <property type="entry name" value="MFS"/>
</dbReference>
<keyword evidence="10" id="KW-1185">Reference proteome</keyword>
<gene>
    <name evidence="9" type="ORF">PHLGIDRAFT_31215</name>
</gene>
<evidence type="ECO:0000256" key="5">
    <source>
        <dbReference type="ARBA" id="ARBA00022989"/>
    </source>
</evidence>
<keyword evidence="5 7" id="KW-1133">Transmembrane helix</keyword>
<reference evidence="9 10" key="1">
    <citation type="journal article" date="2014" name="PLoS Genet.">
        <title>Analysis of the Phlebiopsis gigantea genome, transcriptome and secretome provides insight into its pioneer colonization strategies of wood.</title>
        <authorList>
            <person name="Hori C."/>
            <person name="Ishida T."/>
            <person name="Igarashi K."/>
            <person name="Samejima M."/>
            <person name="Suzuki H."/>
            <person name="Master E."/>
            <person name="Ferreira P."/>
            <person name="Ruiz-Duenas F.J."/>
            <person name="Held B."/>
            <person name="Canessa P."/>
            <person name="Larrondo L.F."/>
            <person name="Schmoll M."/>
            <person name="Druzhinina I.S."/>
            <person name="Kubicek C.P."/>
            <person name="Gaskell J.A."/>
            <person name="Kersten P."/>
            <person name="St John F."/>
            <person name="Glasner J."/>
            <person name="Sabat G."/>
            <person name="Splinter BonDurant S."/>
            <person name="Syed K."/>
            <person name="Yadav J."/>
            <person name="Mgbeahuruike A.C."/>
            <person name="Kovalchuk A."/>
            <person name="Asiegbu F.O."/>
            <person name="Lackner G."/>
            <person name="Hoffmeister D."/>
            <person name="Rencoret J."/>
            <person name="Gutierrez A."/>
            <person name="Sun H."/>
            <person name="Lindquist E."/>
            <person name="Barry K."/>
            <person name="Riley R."/>
            <person name="Grigoriev I.V."/>
            <person name="Henrissat B."/>
            <person name="Kues U."/>
            <person name="Berka R.M."/>
            <person name="Martinez A.T."/>
            <person name="Covert S.F."/>
            <person name="Blanchette R.A."/>
            <person name="Cullen D."/>
        </authorList>
    </citation>
    <scope>NUCLEOTIDE SEQUENCE [LARGE SCALE GENOMIC DNA]</scope>
    <source>
        <strain evidence="9 10">11061_1 CR5-6</strain>
    </source>
</reference>
<organism evidence="9 10">
    <name type="scientific">Phlebiopsis gigantea (strain 11061_1 CR5-6)</name>
    <name type="common">White-rot fungus</name>
    <name type="synonym">Peniophora gigantea</name>
    <dbReference type="NCBI Taxonomy" id="745531"/>
    <lineage>
        <taxon>Eukaryota</taxon>
        <taxon>Fungi</taxon>
        <taxon>Dikarya</taxon>
        <taxon>Basidiomycota</taxon>
        <taxon>Agaricomycotina</taxon>
        <taxon>Agaricomycetes</taxon>
        <taxon>Polyporales</taxon>
        <taxon>Phanerochaetaceae</taxon>
        <taxon>Phlebiopsis</taxon>
    </lineage>
</organism>
<dbReference type="SUPFAM" id="SSF103473">
    <property type="entry name" value="MFS general substrate transporter"/>
    <property type="match status" value="1"/>
</dbReference>
<evidence type="ECO:0000256" key="4">
    <source>
        <dbReference type="ARBA" id="ARBA00022692"/>
    </source>
</evidence>
<comment type="similarity">
    <text evidence="2">Belongs to the major facilitator superfamily.</text>
</comment>
<dbReference type="Proteomes" id="UP000053257">
    <property type="component" value="Unassembled WGS sequence"/>
</dbReference>
<evidence type="ECO:0000313" key="9">
    <source>
        <dbReference type="EMBL" id="KIP04714.1"/>
    </source>
</evidence>
<feature type="transmembrane region" description="Helical" evidence="7">
    <location>
        <begin position="242"/>
        <end position="260"/>
    </location>
</feature>
<protein>
    <recommendedName>
        <fullName evidence="8">Major facilitator superfamily (MFS) profile domain-containing protein</fullName>
    </recommendedName>
</protein>
<dbReference type="GO" id="GO:0016020">
    <property type="term" value="C:membrane"/>
    <property type="evidence" value="ECO:0007669"/>
    <property type="project" value="TreeGrafter"/>
</dbReference>
<dbReference type="HOGENOM" id="CLU_021993_6_0_1"/>
<feature type="domain" description="Major facilitator superfamily (MFS) profile" evidence="8">
    <location>
        <begin position="1"/>
        <end position="381"/>
    </location>
</feature>
<dbReference type="OrthoDB" id="413079at2759"/>
<feature type="transmembrane region" description="Helical" evidence="7">
    <location>
        <begin position="149"/>
        <end position="169"/>
    </location>
</feature>
<feature type="transmembrane region" description="Helical" evidence="7">
    <location>
        <begin position="20"/>
        <end position="40"/>
    </location>
</feature>
<dbReference type="EMBL" id="KN840564">
    <property type="protein sequence ID" value="KIP04714.1"/>
    <property type="molecule type" value="Genomic_DNA"/>
</dbReference>
<feature type="transmembrane region" description="Helical" evidence="7">
    <location>
        <begin position="52"/>
        <end position="71"/>
    </location>
</feature>
<keyword evidence="4 7" id="KW-0812">Transmembrane</keyword>
<evidence type="ECO:0000313" key="10">
    <source>
        <dbReference type="Proteomes" id="UP000053257"/>
    </source>
</evidence>
<comment type="subcellular location">
    <subcellularLocation>
        <location evidence="1">Endomembrane system</location>
        <topology evidence="1">Multi-pass membrane protein</topology>
    </subcellularLocation>
</comment>
<name>A0A0C3NIL3_PHLG1</name>
<evidence type="ECO:0000256" key="1">
    <source>
        <dbReference type="ARBA" id="ARBA00004127"/>
    </source>
</evidence>
<evidence type="ECO:0000256" key="2">
    <source>
        <dbReference type="ARBA" id="ARBA00008335"/>
    </source>
</evidence>
<dbReference type="PANTHER" id="PTHR23514">
    <property type="entry name" value="BYPASS OF STOP CODON PROTEIN 6"/>
    <property type="match status" value="1"/>
</dbReference>
<evidence type="ECO:0000256" key="6">
    <source>
        <dbReference type="ARBA" id="ARBA00023136"/>
    </source>
</evidence>
<dbReference type="AlphaFoldDB" id="A0A0C3NIL3"/>
<dbReference type="FunFam" id="1.20.1250.20:FF:000286">
    <property type="entry name" value="MFS efflux transporter"/>
    <property type="match status" value="1"/>
</dbReference>
<dbReference type="InterPro" id="IPR036259">
    <property type="entry name" value="MFS_trans_sf"/>
</dbReference>
<evidence type="ECO:0000259" key="8">
    <source>
        <dbReference type="PROSITE" id="PS50850"/>
    </source>
</evidence>
<feature type="transmembrane region" description="Helical" evidence="7">
    <location>
        <begin position="324"/>
        <end position="346"/>
    </location>
</feature>
<dbReference type="Gene3D" id="1.20.1250.20">
    <property type="entry name" value="MFS general substrate transporter like domains"/>
    <property type="match status" value="2"/>
</dbReference>
<evidence type="ECO:0000256" key="7">
    <source>
        <dbReference type="SAM" id="Phobius"/>
    </source>
</evidence>
<feature type="transmembrane region" description="Helical" evidence="7">
    <location>
        <begin position="205"/>
        <end position="230"/>
    </location>
</feature>
<dbReference type="STRING" id="745531.A0A0C3NIL3"/>
<feature type="transmembrane region" description="Helical" evidence="7">
    <location>
        <begin position="358"/>
        <end position="377"/>
    </location>
</feature>
<accession>A0A0C3NIL3</accession>
<dbReference type="InterPro" id="IPR051788">
    <property type="entry name" value="MFS_Transporter"/>
</dbReference>
<evidence type="ECO:0000256" key="3">
    <source>
        <dbReference type="ARBA" id="ARBA00022448"/>
    </source>
</evidence>
<dbReference type="PROSITE" id="PS50850">
    <property type="entry name" value="MFS"/>
    <property type="match status" value="1"/>
</dbReference>
<feature type="transmembrane region" description="Helical" evidence="7">
    <location>
        <begin position="272"/>
        <end position="289"/>
    </location>
</feature>
<keyword evidence="3" id="KW-0813">Transport</keyword>
<dbReference type="Pfam" id="PF07690">
    <property type="entry name" value="MFS_1"/>
    <property type="match status" value="1"/>
</dbReference>
<dbReference type="InterPro" id="IPR020846">
    <property type="entry name" value="MFS_dom"/>
</dbReference>
<sequence length="384" mass="41041">MYGWNDGSTGPLLPTIQAHYEIGFAIASLLFVTNTVGYVIGATVNVYLADRLGLGTVIVLGAGGQVCAYAMMAPGGPFPLMCLAFGCVGFAQALQTSNGNGYVGSLKDPSTKLGILHAAYDGVHARVGLGAFTAPLSATQFAKEQRWSFHYLISLGIAALDAVFLSAALRFKNQEELKAETGEEPGEVDTTGGGKYKQMMGIKALHLLTCWAVIYVGVEVTLGGWIVTFIQQKRGGGASSGYISSGFFGGLMAGRVVLLWPNRKIGERRIMFIYMIIAIGLEITVWVVPSLIENALAVSIVGLVIGPMYPILVHHSQKILPRWLFMGCMGWIAGVGQTGSAVLPFITGLLASRFGITSLQPFVVSMMSILLIVWAIIPRMRKVE</sequence>
<feature type="transmembrane region" description="Helical" evidence="7">
    <location>
        <begin position="295"/>
        <end position="312"/>
    </location>
</feature>
<keyword evidence="6 7" id="KW-0472">Membrane</keyword>
<proteinExistence type="inferred from homology"/>
<dbReference type="GO" id="GO:0012505">
    <property type="term" value="C:endomembrane system"/>
    <property type="evidence" value="ECO:0007669"/>
    <property type="project" value="UniProtKB-SubCell"/>
</dbReference>
<dbReference type="GO" id="GO:0022857">
    <property type="term" value="F:transmembrane transporter activity"/>
    <property type="evidence" value="ECO:0007669"/>
    <property type="project" value="InterPro"/>
</dbReference>
<dbReference type="PANTHER" id="PTHR23514:SF3">
    <property type="entry name" value="BYPASS OF STOP CODON PROTEIN 6"/>
    <property type="match status" value="1"/>
</dbReference>